<dbReference type="EMBL" id="LT670817">
    <property type="protein sequence ID" value="SHG19115.1"/>
    <property type="molecule type" value="Genomic_DNA"/>
</dbReference>
<name>A0A1M5HT63_9BRAD</name>
<reference evidence="1 2" key="1">
    <citation type="submission" date="2016-11" db="EMBL/GenBank/DDBJ databases">
        <authorList>
            <person name="Jaros S."/>
            <person name="Januszkiewicz K."/>
            <person name="Wedrychowicz H."/>
        </authorList>
    </citation>
    <scope>NUCLEOTIDE SEQUENCE [LARGE SCALE GENOMIC DNA]</scope>
    <source>
        <strain evidence="1 2">GAS138</strain>
    </source>
</reference>
<dbReference type="Proteomes" id="UP000189796">
    <property type="component" value="Chromosome I"/>
</dbReference>
<protein>
    <submittedName>
        <fullName evidence="1">Uncharacterized protein</fullName>
    </submittedName>
</protein>
<accession>A0A1M5HT63</accession>
<evidence type="ECO:0000313" key="1">
    <source>
        <dbReference type="EMBL" id="SHG19115.1"/>
    </source>
</evidence>
<evidence type="ECO:0000313" key="2">
    <source>
        <dbReference type="Proteomes" id="UP000189796"/>
    </source>
</evidence>
<gene>
    <name evidence="1" type="ORF">SAMN05443248_0625</name>
</gene>
<proteinExistence type="predicted"/>
<sequence>MRAGPIVIYHVAEQQVTEVALAEYDNVVKAFPSDRTDQPFSISILPRGARRRRSIANAYRSESADKNLIISAVPVTNEIAGSLFPTACFRDLICDPFCGWMRCDAKPQNMSPAVPHDQQPIEQTKGDCRHDEHVHRSDPISVIAEECPPALGRRISSPDHVLGHAGLSDIDAELEEFSMDPRRSPQRIGNAHLADKLAHLHRNSWPAAPRFRFAAPI</sequence>
<organism evidence="1 2">
    <name type="scientific">Bradyrhizobium erythrophlei</name>
    <dbReference type="NCBI Taxonomy" id="1437360"/>
    <lineage>
        <taxon>Bacteria</taxon>
        <taxon>Pseudomonadati</taxon>
        <taxon>Pseudomonadota</taxon>
        <taxon>Alphaproteobacteria</taxon>
        <taxon>Hyphomicrobiales</taxon>
        <taxon>Nitrobacteraceae</taxon>
        <taxon>Bradyrhizobium</taxon>
    </lineage>
</organism>
<dbReference type="AlphaFoldDB" id="A0A1M5HT63"/>